<feature type="transmembrane region" description="Helical" evidence="2">
    <location>
        <begin position="35"/>
        <end position="58"/>
    </location>
</feature>
<dbReference type="WBParaSite" id="HPBE_0000059601-mRNA-1">
    <property type="protein sequence ID" value="HPBE_0000059601-mRNA-1"/>
    <property type="gene ID" value="HPBE_0000059601"/>
</dbReference>
<keyword evidence="2" id="KW-0812">Transmembrane</keyword>
<accession>A0A3P7TDK7</accession>
<keyword evidence="2" id="KW-1133">Transmembrane helix</keyword>
<keyword evidence="4" id="KW-1185">Reference proteome</keyword>
<name>A0A183F354_HELPZ</name>
<reference evidence="5" key="2">
    <citation type="submission" date="2019-09" db="UniProtKB">
        <authorList>
            <consortium name="WormBaseParasite"/>
        </authorList>
    </citation>
    <scope>IDENTIFICATION</scope>
</reference>
<feature type="transmembrane region" description="Helical" evidence="2">
    <location>
        <begin position="70"/>
        <end position="89"/>
    </location>
</feature>
<sequence length="171" mass="19551">MTRSPSVHKLLDATVYCFFYCNATVILIAEGLKWFYVTSAVCLVAVLMERACASYFIADYEKKARRWISTVIIGFSLIMSMVLTITFMFSEWNNILKKPVLSRTMASTAMSITHAPRRRPIPESNVTTYMAVQAVILESAVKFLADAPRITLLRDIVEEFEWVFGLRNDSW</sequence>
<evidence type="ECO:0000313" key="3">
    <source>
        <dbReference type="EMBL" id="VDO18981.1"/>
    </source>
</evidence>
<dbReference type="AlphaFoldDB" id="A0A183F354"/>
<evidence type="ECO:0000313" key="5">
    <source>
        <dbReference type="WBParaSite" id="HPBE_0000059601-mRNA-1"/>
    </source>
</evidence>
<gene>
    <name evidence="3" type="ORF">HPBE_LOCUS599</name>
</gene>
<keyword evidence="2" id="KW-0472">Membrane</keyword>
<dbReference type="EMBL" id="UZAH01000455">
    <property type="protein sequence ID" value="VDO18981.1"/>
    <property type="molecule type" value="Genomic_DNA"/>
</dbReference>
<reference evidence="3 4" key="1">
    <citation type="submission" date="2018-11" db="EMBL/GenBank/DDBJ databases">
        <authorList>
            <consortium name="Pathogen Informatics"/>
        </authorList>
    </citation>
    <scope>NUCLEOTIDE SEQUENCE [LARGE SCALE GENOMIC DNA]</scope>
</reference>
<accession>A0A183F354</accession>
<dbReference type="InterPro" id="IPR004151">
    <property type="entry name" value="7TM_GPCR_serpentine_rcpt_Sre"/>
</dbReference>
<dbReference type="Proteomes" id="UP000050761">
    <property type="component" value="Unassembled WGS sequence"/>
</dbReference>
<dbReference type="GO" id="GO:0007606">
    <property type="term" value="P:sensory perception of chemical stimulus"/>
    <property type="evidence" value="ECO:0007669"/>
    <property type="project" value="InterPro"/>
</dbReference>
<dbReference type="GO" id="GO:0016020">
    <property type="term" value="C:membrane"/>
    <property type="evidence" value="ECO:0007669"/>
    <property type="project" value="InterPro"/>
</dbReference>
<dbReference type="PANTHER" id="PTHR23128">
    <property type="entry name" value="SERPENTINE RECEPTOR, CLASS E (EPSILON)-RELATED"/>
    <property type="match status" value="1"/>
</dbReference>
<protein>
    <submittedName>
        <fullName evidence="5">Neur_chan_memb domain-containing protein</fullName>
    </submittedName>
</protein>
<dbReference type="OrthoDB" id="5780750at2759"/>
<dbReference type="PANTHER" id="PTHR23128:SF132">
    <property type="entry name" value="SERPENTINE RECEPTOR, CLASS E (EPSILON)-RELATED"/>
    <property type="match status" value="1"/>
</dbReference>
<evidence type="ECO:0000313" key="4">
    <source>
        <dbReference type="Proteomes" id="UP000050761"/>
    </source>
</evidence>
<evidence type="ECO:0000256" key="1">
    <source>
        <dbReference type="ARBA" id="ARBA00006803"/>
    </source>
</evidence>
<proteinExistence type="inferred from homology"/>
<evidence type="ECO:0000256" key="2">
    <source>
        <dbReference type="SAM" id="Phobius"/>
    </source>
</evidence>
<organism evidence="4 5">
    <name type="scientific">Heligmosomoides polygyrus</name>
    <name type="common">Parasitic roundworm</name>
    <dbReference type="NCBI Taxonomy" id="6339"/>
    <lineage>
        <taxon>Eukaryota</taxon>
        <taxon>Metazoa</taxon>
        <taxon>Ecdysozoa</taxon>
        <taxon>Nematoda</taxon>
        <taxon>Chromadorea</taxon>
        <taxon>Rhabditida</taxon>
        <taxon>Rhabditina</taxon>
        <taxon>Rhabditomorpha</taxon>
        <taxon>Strongyloidea</taxon>
        <taxon>Heligmosomidae</taxon>
        <taxon>Heligmosomoides</taxon>
    </lineage>
</organism>
<comment type="similarity">
    <text evidence="1">Belongs to the nematode receptor-like protein sre family.</text>
</comment>
<dbReference type="Pfam" id="PF03125">
    <property type="entry name" value="Sre"/>
    <property type="match status" value="1"/>
</dbReference>